<name>A0A4C2ABC2_EUMVA</name>
<dbReference type="GO" id="GO:0003677">
    <property type="term" value="F:DNA binding"/>
    <property type="evidence" value="ECO:0007669"/>
    <property type="project" value="InterPro"/>
</dbReference>
<protein>
    <submittedName>
        <fullName evidence="9">PHD finger protein 20-like protein 1</fullName>
    </submittedName>
</protein>
<dbReference type="EMBL" id="BGZK01002793">
    <property type="protein sequence ID" value="GBP96514.1"/>
    <property type="molecule type" value="Genomic_DNA"/>
</dbReference>
<evidence type="ECO:0000256" key="3">
    <source>
        <dbReference type="ARBA" id="ARBA00023242"/>
    </source>
</evidence>
<dbReference type="PANTHER" id="PTHR15856">
    <property type="entry name" value="PHD FINGER PROTEIN 20-RELATED"/>
    <property type="match status" value="1"/>
</dbReference>
<evidence type="ECO:0000256" key="6">
    <source>
        <dbReference type="SAM" id="MobiDB-lite"/>
    </source>
</evidence>
<dbReference type="InterPro" id="IPR043449">
    <property type="entry name" value="PHF20-like"/>
</dbReference>
<evidence type="ECO:0000259" key="8">
    <source>
        <dbReference type="PROSITE" id="PS50982"/>
    </source>
</evidence>
<dbReference type="STRING" id="151549.A0A4C2ABC2"/>
<feature type="domain" description="MBD" evidence="8">
    <location>
        <begin position="759"/>
        <end position="834"/>
    </location>
</feature>
<dbReference type="Proteomes" id="UP000299102">
    <property type="component" value="Unassembled WGS sequence"/>
</dbReference>
<feature type="compositionally biased region" description="Basic and acidic residues" evidence="6">
    <location>
        <begin position="1024"/>
        <end position="1044"/>
    </location>
</feature>
<organism evidence="9 10">
    <name type="scientific">Eumeta variegata</name>
    <name type="common">Bagworm moth</name>
    <name type="synonym">Eumeta japonica</name>
    <dbReference type="NCBI Taxonomy" id="151549"/>
    <lineage>
        <taxon>Eukaryota</taxon>
        <taxon>Metazoa</taxon>
        <taxon>Ecdysozoa</taxon>
        <taxon>Arthropoda</taxon>
        <taxon>Hexapoda</taxon>
        <taxon>Insecta</taxon>
        <taxon>Pterygota</taxon>
        <taxon>Neoptera</taxon>
        <taxon>Endopterygota</taxon>
        <taxon>Lepidoptera</taxon>
        <taxon>Glossata</taxon>
        <taxon>Ditrysia</taxon>
        <taxon>Tineoidea</taxon>
        <taxon>Psychidae</taxon>
        <taxon>Oiketicinae</taxon>
        <taxon>Eumeta</taxon>
    </lineage>
</organism>
<feature type="compositionally biased region" description="Basic and acidic residues" evidence="6">
    <location>
        <begin position="1"/>
        <end position="31"/>
    </location>
</feature>
<evidence type="ECO:0000259" key="7">
    <source>
        <dbReference type="PROSITE" id="PS50157"/>
    </source>
</evidence>
<dbReference type="SUPFAM" id="SSF54160">
    <property type="entry name" value="Chromo domain-like"/>
    <property type="match status" value="1"/>
</dbReference>
<feature type="region of interest" description="Disordered" evidence="6">
    <location>
        <begin position="426"/>
        <end position="452"/>
    </location>
</feature>
<feature type="compositionally biased region" description="Basic and acidic residues" evidence="6">
    <location>
        <begin position="1001"/>
        <end position="1015"/>
    </location>
</feature>
<gene>
    <name evidence="9" type="primary">PHF20L1</name>
    <name evidence="9" type="ORF">EVAR_70105_1</name>
</gene>
<keyword evidence="3" id="KW-0539">Nucleus</keyword>
<feature type="region of interest" description="Disordered" evidence="6">
    <location>
        <begin position="289"/>
        <end position="324"/>
    </location>
</feature>
<keyword evidence="2" id="KW-0677">Repeat</keyword>
<keyword evidence="10" id="KW-1185">Reference proteome</keyword>
<dbReference type="SMART" id="SM00333">
    <property type="entry name" value="TUDOR"/>
    <property type="match status" value="2"/>
</dbReference>
<proteinExistence type="predicted"/>
<evidence type="ECO:0000313" key="10">
    <source>
        <dbReference type="Proteomes" id="UP000299102"/>
    </source>
</evidence>
<dbReference type="GO" id="GO:0044545">
    <property type="term" value="C:NSL complex"/>
    <property type="evidence" value="ECO:0007669"/>
    <property type="project" value="TreeGrafter"/>
</dbReference>
<dbReference type="PROSITE" id="PS50982">
    <property type="entry name" value="MBD"/>
    <property type="match status" value="1"/>
</dbReference>
<dbReference type="InterPro" id="IPR002999">
    <property type="entry name" value="Tudor"/>
</dbReference>
<accession>A0A4C2ABC2</accession>
<dbReference type="InterPro" id="IPR001739">
    <property type="entry name" value="Methyl_CpG_DNA-bd"/>
</dbReference>
<dbReference type="SUPFAM" id="SSF63748">
    <property type="entry name" value="Tudor/PWWP/MBT"/>
    <property type="match status" value="1"/>
</dbReference>
<feature type="region of interest" description="Disordered" evidence="6">
    <location>
        <begin position="186"/>
        <end position="214"/>
    </location>
</feature>
<feature type="region of interest" description="Disordered" evidence="6">
    <location>
        <begin position="1001"/>
        <end position="1044"/>
    </location>
</feature>
<dbReference type="InterPro" id="IPR016177">
    <property type="entry name" value="DNA-bd_dom_sf"/>
</dbReference>
<evidence type="ECO:0000256" key="1">
    <source>
        <dbReference type="ARBA" id="ARBA00004123"/>
    </source>
</evidence>
<dbReference type="PROSITE" id="PS50157">
    <property type="entry name" value="ZINC_FINGER_C2H2_2"/>
    <property type="match status" value="1"/>
</dbReference>
<feature type="compositionally biased region" description="Low complexity" evidence="6">
    <location>
        <begin position="437"/>
        <end position="452"/>
    </location>
</feature>
<feature type="compositionally biased region" description="Polar residues" evidence="6">
    <location>
        <begin position="289"/>
        <end position="298"/>
    </location>
</feature>
<dbReference type="OrthoDB" id="161570at2759"/>
<dbReference type="PROSITE" id="PS00028">
    <property type="entry name" value="ZINC_FINGER_C2H2_1"/>
    <property type="match status" value="1"/>
</dbReference>
<feature type="compositionally biased region" description="Basic and acidic residues" evidence="6">
    <location>
        <begin position="643"/>
        <end position="654"/>
    </location>
</feature>
<feature type="non-terminal residue" evidence="9">
    <location>
        <position position="1044"/>
    </location>
</feature>
<feature type="domain" description="C2H2-type" evidence="7">
    <location>
        <begin position="951"/>
        <end position="981"/>
    </location>
</feature>
<keyword evidence="4" id="KW-0862">Zinc</keyword>
<comment type="caution">
    <text evidence="9">The sequence shown here is derived from an EMBL/GenBank/DDBJ whole genome shotgun (WGS) entry which is preliminary data.</text>
</comment>
<feature type="region of interest" description="Disordered" evidence="6">
    <location>
        <begin position="1"/>
        <end position="55"/>
    </location>
</feature>
<dbReference type="SUPFAM" id="SSF54171">
    <property type="entry name" value="DNA-binding domain"/>
    <property type="match status" value="1"/>
</dbReference>
<evidence type="ECO:0000256" key="2">
    <source>
        <dbReference type="ARBA" id="ARBA00022737"/>
    </source>
</evidence>
<keyword evidence="4" id="KW-0479">Metal-binding</keyword>
<feature type="compositionally biased region" description="Low complexity" evidence="6">
    <location>
        <begin position="303"/>
        <end position="324"/>
    </location>
</feature>
<dbReference type="InterPro" id="IPR016197">
    <property type="entry name" value="Chromo-like_dom_sf"/>
</dbReference>
<dbReference type="GO" id="GO:0005634">
    <property type="term" value="C:nucleus"/>
    <property type="evidence" value="ECO:0007669"/>
    <property type="project" value="UniProtKB-SubCell"/>
</dbReference>
<sequence length="1044" mass="119140">MSSNKKPFEDVVKDANNDSMMKDTVSKKNTDEENSASAVSNQKKDFDMKIEERSTNSDDIDHRVLYGNDMAKPSTSSCFMDITMTDSQANDKLQRKQEWKTDQNVLLIDGKGDTESNNSLALSVGSRVEAKDFEEMWYPAHIVELDYDEMEVLVHYDNSSKKYDEWINVSSPRLRPWTSITESLTKEQVHKERDSEQVTKEKDGQQPKRDTDIEKIKQQKDEIEEKTEDKLILRFKVGERCLARWKDNRRFLATVVKDLGNGKYEIIFDDGFPWTCSVSRLVKVKPHTDVSNVSSSPFDKSEPSPNLSNLNVSSGGECIPTSSPAPNVPAASVPYHKHLFDPTRDYLGPKSERREMKRKLNIKDLFNIGTTKRRRTKVVDQTRKKQLELKEMLERKKKRKARRRGPVKNTAQNDVNKKIDLIKVEQGEETVSENTLTDAASTTSDTSSKIATDTSSKIDILPIKKEESSKATKRKENKNEDNLLVMPDVCMKMNLPKKDDTLIDTENKLLQEVKSEDVQSALITLEDIKNVDVKKGKDDIEKGIVKLKDTFEEKEENKVDIKKEDKMKENASCEGNDKILSSKNWKLKRSRLKKARKLRLLCENRVKKEVEEVKNQLVEMKRQVEEMKKQVRMKSVEALSENNKQEVSESKEQPEVNEVPNTKKQPEPRQLLPGEWCCKWVNGHPQGIVSEVGCDVKVVGSSKAVLPRRSVQGFPNCASRRPGCRDIVPGMSHVDATESSEPQGTLVSAVRILTDILRLVLKLVEDDRLPSGWTKHLVRRSFGSSAGQWNVVLVSPENKRFHTKAEVKTYIQVKKDESLKEYERGLFDFGTHRRLSRKIGWDVITCKLPAVPLPSKTVSASSPIVSKKTIVKHRGRGRRDKLESQNKIKKSLEKKSKMFINQSTSKRAVNAISKLEVEKLPSGLTSSNKVVNEDGCVYVGSLKVQIIDNLLRCPAEGCFKNFRNTTLLQMHIKHYHRDLRKSMGVTPKVLDLAYARTLPMETDKSKLKPEAEHKTPKPRMSKPKKPEHEPNIESKDFKEETTVE</sequence>
<keyword evidence="5" id="KW-0175">Coiled coil</keyword>
<dbReference type="InterPro" id="IPR013087">
    <property type="entry name" value="Znf_C2H2_type"/>
</dbReference>
<dbReference type="AlphaFoldDB" id="A0A4C2ABC2"/>
<evidence type="ECO:0000256" key="4">
    <source>
        <dbReference type="PROSITE-ProRule" id="PRU00042"/>
    </source>
</evidence>
<reference evidence="9 10" key="1">
    <citation type="journal article" date="2019" name="Commun. Biol.">
        <title>The bagworm genome reveals a unique fibroin gene that provides high tensile strength.</title>
        <authorList>
            <person name="Kono N."/>
            <person name="Nakamura H."/>
            <person name="Ohtoshi R."/>
            <person name="Tomita M."/>
            <person name="Numata K."/>
            <person name="Arakawa K."/>
        </authorList>
    </citation>
    <scope>NUCLEOTIDE SEQUENCE [LARGE SCALE GENOMIC DNA]</scope>
</reference>
<keyword evidence="4" id="KW-0863">Zinc-finger</keyword>
<evidence type="ECO:0000313" key="9">
    <source>
        <dbReference type="EMBL" id="GBP96514.1"/>
    </source>
</evidence>
<dbReference type="PANTHER" id="PTHR15856:SF51">
    <property type="entry name" value="MBD-R2"/>
    <property type="match status" value="1"/>
</dbReference>
<dbReference type="SMART" id="SM00391">
    <property type="entry name" value="MBD"/>
    <property type="match status" value="1"/>
</dbReference>
<dbReference type="Gene3D" id="3.30.890.10">
    <property type="entry name" value="Methyl-cpg-binding Protein 2, Chain A"/>
    <property type="match status" value="1"/>
</dbReference>
<dbReference type="CDD" id="cd20104">
    <property type="entry name" value="MBT_PHF20L1-like"/>
    <property type="match status" value="1"/>
</dbReference>
<feature type="compositionally biased region" description="Basic and acidic residues" evidence="6">
    <location>
        <begin position="42"/>
        <end position="55"/>
    </location>
</feature>
<feature type="region of interest" description="Disordered" evidence="6">
    <location>
        <begin position="635"/>
        <end position="668"/>
    </location>
</feature>
<dbReference type="CDD" id="cd20386">
    <property type="entry name" value="Tudor_PHF20-like"/>
    <property type="match status" value="1"/>
</dbReference>
<dbReference type="GO" id="GO:0006357">
    <property type="term" value="P:regulation of transcription by RNA polymerase II"/>
    <property type="evidence" value="ECO:0007669"/>
    <property type="project" value="TreeGrafter"/>
</dbReference>
<dbReference type="Pfam" id="PF01429">
    <property type="entry name" value="MBD"/>
    <property type="match status" value="1"/>
</dbReference>
<comment type="subcellular location">
    <subcellularLocation>
        <location evidence="1">Nucleus</location>
    </subcellularLocation>
</comment>
<evidence type="ECO:0000256" key="5">
    <source>
        <dbReference type="SAM" id="Coils"/>
    </source>
</evidence>
<dbReference type="Gene3D" id="2.30.30.140">
    <property type="match status" value="2"/>
</dbReference>
<feature type="coiled-coil region" evidence="5">
    <location>
        <begin position="537"/>
        <end position="564"/>
    </location>
</feature>
<dbReference type="GO" id="GO:0008270">
    <property type="term" value="F:zinc ion binding"/>
    <property type="evidence" value="ECO:0007669"/>
    <property type="project" value="UniProtKB-KW"/>
</dbReference>